<dbReference type="AlphaFoldDB" id="A5BVZ1"/>
<reference evidence="2" key="1">
    <citation type="journal article" date="2007" name="PLoS ONE">
        <title>The first genome sequence of an elite grapevine cultivar (Pinot noir Vitis vinifera L.): coping with a highly heterozygous genome.</title>
        <authorList>
            <person name="Velasco R."/>
            <person name="Zharkikh A."/>
            <person name="Troggio M."/>
            <person name="Cartwright D.A."/>
            <person name="Cestaro A."/>
            <person name="Pruss D."/>
            <person name="Pindo M."/>
            <person name="FitzGerald L.M."/>
            <person name="Vezzulli S."/>
            <person name="Reid J."/>
            <person name="Malacarne G."/>
            <person name="Iliev D."/>
            <person name="Coppola G."/>
            <person name="Wardell B."/>
            <person name="Micheletti D."/>
            <person name="Macalma T."/>
            <person name="Facci M."/>
            <person name="Mitchell J.T."/>
            <person name="Perazzolli M."/>
            <person name="Eldredge G."/>
            <person name="Gatto P."/>
            <person name="Oyzerski R."/>
            <person name="Moretto M."/>
            <person name="Gutin N."/>
            <person name="Stefanini M."/>
            <person name="Chen Y."/>
            <person name="Segala C."/>
            <person name="Davenport C."/>
            <person name="Dematte L."/>
            <person name="Mraz A."/>
            <person name="Battilana J."/>
            <person name="Stormo K."/>
            <person name="Costa F."/>
            <person name="Tao Q."/>
            <person name="Si-Ammour A."/>
            <person name="Harkins T."/>
            <person name="Lackey A."/>
            <person name="Perbost C."/>
            <person name="Taillon B."/>
            <person name="Stella A."/>
            <person name="Solovyev V."/>
            <person name="Fawcett J.A."/>
            <person name="Sterck L."/>
            <person name="Vandepoele K."/>
            <person name="Grando S.M."/>
            <person name="Toppo S."/>
            <person name="Moser C."/>
            <person name="Lanchbury J."/>
            <person name="Bogden R."/>
            <person name="Skolnick M."/>
            <person name="Sgaramella V."/>
            <person name="Bhatnagar S.K."/>
            <person name="Fontana P."/>
            <person name="Gutin A."/>
            <person name="Van de Peer Y."/>
            <person name="Salamini F."/>
            <person name="Viola R."/>
        </authorList>
    </citation>
    <scope>NUCLEOTIDE SEQUENCE</scope>
</reference>
<gene>
    <name evidence="2" type="ORF">VITISV_021478</name>
</gene>
<feature type="region of interest" description="Disordered" evidence="1">
    <location>
        <begin position="73"/>
        <end position="119"/>
    </location>
</feature>
<organism evidence="2">
    <name type="scientific">Vitis vinifera</name>
    <name type="common">Grape</name>
    <dbReference type="NCBI Taxonomy" id="29760"/>
    <lineage>
        <taxon>Eukaryota</taxon>
        <taxon>Viridiplantae</taxon>
        <taxon>Streptophyta</taxon>
        <taxon>Embryophyta</taxon>
        <taxon>Tracheophyta</taxon>
        <taxon>Spermatophyta</taxon>
        <taxon>Magnoliopsida</taxon>
        <taxon>eudicotyledons</taxon>
        <taxon>Gunneridae</taxon>
        <taxon>Pentapetalae</taxon>
        <taxon>rosids</taxon>
        <taxon>Vitales</taxon>
        <taxon>Vitaceae</taxon>
        <taxon>Viteae</taxon>
        <taxon>Vitis</taxon>
    </lineage>
</organism>
<proteinExistence type="predicted"/>
<accession>A5BVZ1</accession>
<protein>
    <submittedName>
        <fullName evidence="2">Uncharacterized protein</fullName>
    </submittedName>
</protein>
<evidence type="ECO:0000256" key="1">
    <source>
        <dbReference type="SAM" id="MobiDB-lite"/>
    </source>
</evidence>
<dbReference type="EMBL" id="AM473154">
    <property type="protein sequence ID" value="CAN70617.1"/>
    <property type="molecule type" value="Genomic_DNA"/>
</dbReference>
<sequence>MPLCTKSEPRANLTLITHANKLRNSSGKRYQRIQICLTGEVETPSFSIRRQAPDVKYPEKVARRSDRIPDVIYSEKVAPARRNSYPGGMSYDSPRRKGGGLRGQGRGNRPPDDTERASLSVATPSGFLKRTRGVLPYPDSLREKHTARTPSGFSLHSGFAFGKGL</sequence>
<name>A5BVZ1_VITVI</name>
<evidence type="ECO:0000313" key="2">
    <source>
        <dbReference type="EMBL" id="CAN70617.1"/>
    </source>
</evidence>